<dbReference type="Pfam" id="PF06527">
    <property type="entry name" value="TniQ"/>
    <property type="match status" value="1"/>
</dbReference>
<accession>A0ABX7M396</accession>
<dbReference type="Proteomes" id="UP000663570">
    <property type="component" value="Chromosome"/>
</dbReference>
<dbReference type="EMBL" id="CP071060">
    <property type="protein sequence ID" value="QSI75361.1"/>
    <property type="molecule type" value="Genomic_DNA"/>
</dbReference>
<evidence type="ECO:0000313" key="2">
    <source>
        <dbReference type="EMBL" id="QSI75361.1"/>
    </source>
</evidence>
<feature type="domain" description="TniQ" evidence="1">
    <location>
        <begin position="4"/>
        <end position="131"/>
    </location>
</feature>
<keyword evidence="3" id="KW-1185">Reference proteome</keyword>
<dbReference type="InterPro" id="IPR009492">
    <property type="entry name" value="TniQ"/>
</dbReference>
<proteinExistence type="predicted"/>
<evidence type="ECO:0000313" key="3">
    <source>
        <dbReference type="Proteomes" id="UP000663570"/>
    </source>
</evidence>
<organism evidence="2 3">
    <name type="scientific">Niveibacterium microcysteis</name>
    <dbReference type="NCBI Taxonomy" id="2811415"/>
    <lineage>
        <taxon>Bacteria</taxon>
        <taxon>Pseudomonadati</taxon>
        <taxon>Pseudomonadota</taxon>
        <taxon>Betaproteobacteria</taxon>
        <taxon>Rhodocyclales</taxon>
        <taxon>Rhodocyclaceae</taxon>
        <taxon>Niveibacterium</taxon>
    </lineage>
</organism>
<gene>
    <name evidence="2" type="ORF">JY500_12650</name>
</gene>
<protein>
    <submittedName>
        <fullName evidence="2">TniQ family protein</fullName>
    </submittedName>
</protein>
<evidence type="ECO:0000259" key="1">
    <source>
        <dbReference type="Pfam" id="PF06527"/>
    </source>
</evidence>
<reference evidence="2 3" key="1">
    <citation type="submission" date="2021-02" db="EMBL/GenBank/DDBJ databases">
        <title>Niveibacterium changnyeongensis HC41.</title>
        <authorList>
            <person name="Kang M."/>
        </authorList>
    </citation>
    <scope>NUCLEOTIDE SEQUENCE [LARGE SCALE GENOMIC DNA]</scope>
    <source>
        <strain evidence="2 3">HC41</strain>
    </source>
</reference>
<sequence>MLVRTPKPADTESFLGYLLRVSESNGYDTPWRILKLAGICQSEMTKVSFPVSKVCKILGVSAESLSHISYRHPGHYPDEYKILGHGLGSSINQPILRLATPALCPECVRANGYIDAFYDLKLAVACPVHKRAVITNCPTCGEILRFFRPGLLTCRCGASLEDAAPVPVPAAVTDLMKVIAAKLHSGPLDQASVIRQLPIESLMAMPLRALITKLPTLLHLHGTSTCERPIDVVELLAEALSDWPKGLHRFLAKAEELHRDDPMSHLIRSKQLSASFFRKEIRESFAWLQQELTQHSQHSRGKSIHSRRKLHAEAQRRFHLSEELESADVGLRAEPLSHATPNHKLQKRDAAAYLGLPVSVLAALQATSHFAQKYRTGPKSGYQLAELDLFYSRLLKSSPRIHPSRVGTTATVSMSHALGKYRMHDSKQKAALVMAYLSGSLASIGRVGNSTNDILFRIRDVSAFVASSRTHAAGGTLTQQQAAQTLGCDLQAIPILVSNGYLTARSAREGTRITRASFEGFLQKYIPLSKIAKENATNSRRLKSLCSKAGIPMLLTPRPTGSEVPFIQRSSLELLLVTATLYPNRKQAQLVASHTRHSVVAILKSYLSELTNRKEPLPVRAGRPNKVAIARTCGFSRNVLYDNNEALELLDNFVAQASMPSTPLVALQRYLEELQTRREQLPLRAGKPNKLAIARACGFNRNVLYVNAEVVSLLNTFSSQQSTL</sequence>
<name>A0ABX7M396_9RHOO</name>